<evidence type="ECO:0000256" key="1">
    <source>
        <dbReference type="ARBA" id="ARBA00001941"/>
    </source>
</evidence>
<dbReference type="InterPro" id="IPR036779">
    <property type="entry name" value="LysM_dom_sf"/>
</dbReference>
<evidence type="ECO:0000313" key="13">
    <source>
        <dbReference type="EMBL" id="KAL2076241.1"/>
    </source>
</evidence>
<feature type="disulfide bond" evidence="8">
    <location>
        <begin position="248"/>
        <end position="262"/>
    </location>
</feature>
<dbReference type="InterPro" id="IPR001002">
    <property type="entry name" value="Chitin-bd_1"/>
</dbReference>
<keyword evidence="4 10" id="KW-0732">Signal</keyword>
<evidence type="ECO:0000313" key="14">
    <source>
        <dbReference type="Proteomes" id="UP001595075"/>
    </source>
</evidence>
<accession>A0ABR4D248</accession>
<feature type="domain" description="Chitin-binding type-1" evidence="11">
    <location>
        <begin position="335"/>
        <end position="382"/>
    </location>
</feature>
<comment type="cofactor">
    <cofactor evidence="1">
        <name>Co(2+)</name>
        <dbReference type="ChEBI" id="CHEBI:48828"/>
    </cofactor>
</comment>
<feature type="disulfide bond" evidence="8">
    <location>
        <begin position="302"/>
        <end position="316"/>
    </location>
</feature>
<evidence type="ECO:0000256" key="5">
    <source>
        <dbReference type="ARBA" id="ARBA00022801"/>
    </source>
</evidence>
<comment type="caution">
    <text evidence="13">The sequence shown here is derived from an EMBL/GenBank/DDBJ whole genome shotgun (WGS) entry which is preliminary data.</text>
</comment>
<feature type="domain" description="Chitin-binding type-1" evidence="11">
    <location>
        <begin position="229"/>
        <end position="275"/>
    </location>
</feature>
<reference evidence="13 14" key="1">
    <citation type="journal article" date="2024" name="Commun. Biol.">
        <title>Comparative genomic analysis of thermophilic fungi reveals convergent evolutionary adaptations and gene losses.</title>
        <authorList>
            <person name="Steindorff A.S."/>
            <person name="Aguilar-Pontes M.V."/>
            <person name="Robinson A.J."/>
            <person name="Andreopoulos B."/>
            <person name="LaButti K."/>
            <person name="Kuo A."/>
            <person name="Mondo S."/>
            <person name="Riley R."/>
            <person name="Otillar R."/>
            <person name="Haridas S."/>
            <person name="Lipzen A."/>
            <person name="Grimwood J."/>
            <person name="Schmutz J."/>
            <person name="Clum A."/>
            <person name="Reid I.D."/>
            <person name="Moisan M.C."/>
            <person name="Butler G."/>
            <person name="Nguyen T.T.M."/>
            <person name="Dewar K."/>
            <person name="Conant G."/>
            <person name="Drula E."/>
            <person name="Henrissat B."/>
            <person name="Hansel C."/>
            <person name="Singer S."/>
            <person name="Hutchinson M.I."/>
            <person name="de Vries R.P."/>
            <person name="Natvig D.O."/>
            <person name="Powell A.J."/>
            <person name="Tsang A."/>
            <person name="Grigoriev I.V."/>
        </authorList>
    </citation>
    <scope>NUCLEOTIDE SEQUENCE [LARGE SCALE GENOMIC DNA]</scope>
    <source>
        <strain evidence="13 14">CBS 494.80</strain>
    </source>
</reference>
<protein>
    <submittedName>
        <fullName evidence="13">Uncharacterized protein</fullName>
    </submittedName>
</protein>
<dbReference type="Proteomes" id="UP001595075">
    <property type="component" value="Unassembled WGS sequence"/>
</dbReference>
<feature type="domain" description="Chitin-binding type-1" evidence="11">
    <location>
        <begin position="121"/>
        <end position="167"/>
    </location>
</feature>
<dbReference type="Gene3D" id="3.10.350.10">
    <property type="entry name" value="LysM domain"/>
    <property type="match status" value="1"/>
</dbReference>
<evidence type="ECO:0000256" key="8">
    <source>
        <dbReference type="PROSITE-ProRule" id="PRU00261"/>
    </source>
</evidence>
<feature type="domain" description="LysM" evidence="12">
    <location>
        <begin position="38"/>
        <end position="84"/>
    </location>
</feature>
<name>A0ABR4D248_9HELO</name>
<dbReference type="PANTHER" id="PTHR46471">
    <property type="entry name" value="CHITIN DEACETYLASE"/>
    <property type="match status" value="1"/>
</dbReference>
<evidence type="ECO:0000256" key="6">
    <source>
        <dbReference type="ARBA" id="ARBA00023277"/>
    </source>
</evidence>
<evidence type="ECO:0000256" key="7">
    <source>
        <dbReference type="ARBA" id="ARBA00023285"/>
    </source>
</evidence>
<sequence>MLTSPLFFSALSFLAAVSYAAPNAGRAVKETRQFKCSLSVKTLSSDTCDIVVVRFGITKDNFVAWNPSVGSACTGFVGGTSYCVRGSGTGSPVTSAPTSAGTISSTSTSSSAAPESTLSKDGSCGGSAGLSCKGTSFGDCCSSSGFCGSTSGHCQAGCQQKFGTCSADSGSISTDGSCGGTNKKTCVGSAFGDCCSSAGYCGTSTTHCEAGCQATFGTCSTGTGSISTDGSCSGTGKKTCLGSTFGNCCSSGNYCGSTTAHCQAGCQSGFGTCDANSGAISTDGTCGGSGKKVCRGSAFGNCCSASGYCGSSSDHCKIGCQSAFGECETNSISVDGQCGANGKTCTGSTFGTCCSAGGWCGSTAGHCSVDSKCQANFGTCTSTNLSSDGKCGSNGKTCVGTSYGNCCSASGYCGTGVNFCAQGCQKGSSNACTTTNIPSLTGECGKNNLVCAGGPFAGTCCSTSGFCGKGAGFPC</sequence>
<feature type="disulfide bond" evidence="8">
    <location>
        <begin position="406"/>
        <end position="420"/>
    </location>
</feature>
<evidence type="ECO:0000256" key="3">
    <source>
        <dbReference type="ARBA" id="ARBA00022723"/>
    </source>
</evidence>
<proteinExistence type="predicted"/>
<dbReference type="SMART" id="SM00270">
    <property type="entry name" value="ChtBD1"/>
    <property type="match status" value="6"/>
</dbReference>
<keyword evidence="6" id="KW-0119">Carbohydrate metabolism</keyword>
<dbReference type="Gene3D" id="3.30.60.10">
    <property type="entry name" value="Endochitinase-like"/>
    <property type="match status" value="6"/>
</dbReference>
<evidence type="ECO:0000256" key="2">
    <source>
        <dbReference type="ARBA" id="ARBA00022669"/>
    </source>
</evidence>
<dbReference type="PROSITE" id="PS51782">
    <property type="entry name" value="LYSM"/>
    <property type="match status" value="1"/>
</dbReference>
<evidence type="ECO:0000256" key="9">
    <source>
        <dbReference type="SAM" id="MobiDB-lite"/>
    </source>
</evidence>
<comment type="caution">
    <text evidence="8">Lacks conserved residue(s) required for the propagation of feature annotation.</text>
</comment>
<feature type="domain" description="Chitin-binding type-1" evidence="11">
    <location>
        <begin position="175"/>
        <end position="221"/>
    </location>
</feature>
<feature type="domain" description="Chitin-binding type-1" evidence="11">
    <location>
        <begin position="283"/>
        <end position="329"/>
    </location>
</feature>
<feature type="disulfide bond" evidence="8">
    <location>
        <begin position="140"/>
        <end position="154"/>
    </location>
</feature>
<keyword evidence="2 8" id="KW-0147">Chitin-binding</keyword>
<feature type="domain" description="Chitin-binding type-1" evidence="11">
    <location>
        <begin position="388"/>
        <end position="434"/>
    </location>
</feature>
<keyword evidence="8" id="KW-1015">Disulfide bond</keyword>
<evidence type="ECO:0000259" key="12">
    <source>
        <dbReference type="PROSITE" id="PS51782"/>
    </source>
</evidence>
<keyword evidence="5" id="KW-0378">Hydrolase</keyword>
<evidence type="ECO:0000256" key="4">
    <source>
        <dbReference type="ARBA" id="ARBA00022729"/>
    </source>
</evidence>
<dbReference type="PANTHER" id="PTHR46471:SF2">
    <property type="entry name" value="CHITIN DEACETYLASE-RELATED"/>
    <property type="match status" value="1"/>
</dbReference>
<feature type="region of interest" description="Disordered" evidence="9">
    <location>
        <begin position="90"/>
        <end position="123"/>
    </location>
</feature>
<dbReference type="InterPro" id="IPR018392">
    <property type="entry name" value="LysM"/>
</dbReference>
<keyword evidence="14" id="KW-1185">Reference proteome</keyword>
<evidence type="ECO:0000259" key="11">
    <source>
        <dbReference type="PROSITE" id="PS50941"/>
    </source>
</evidence>
<feature type="disulfide bond" evidence="8">
    <location>
        <begin position="194"/>
        <end position="208"/>
    </location>
</feature>
<evidence type="ECO:0000256" key="10">
    <source>
        <dbReference type="SAM" id="SignalP"/>
    </source>
</evidence>
<organism evidence="13 14">
    <name type="scientific">Oculimacula yallundae</name>
    <dbReference type="NCBI Taxonomy" id="86028"/>
    <lineage>
        <taxon>Eukaryota</taxon>
        <taxon>Fungi</taxon>
        <taxon>Dikarya</taxon>
        <taxon>Ascomycota</taxon>
        <taxon>Pezizomycotina</taxon>
        <taxon>Leotiomycetes</taxon>
        <taxon>Helotiales</taxon>
        <taxon>Ploettnerulaceae</taxon>
        <taxon>Oculimacula</taxon>
    </lineage>
</organism>
<dbReference type="EMBL" id="JAZHXI010000001">
    <property type="protein sequence ID" value="KAL2076241.1"/>
    <property type="molecule type" value="Genomic_DNA"/>
</dbReference>
<keyword evidence="7" id="KW-0170">Cobalt</keyword>
<feature type="disulfide bond" evidence="8">
    <location>
        <begin position="353"/>
        <end position="367"/>
    </location>
</feature>
<gene>
    <name evidence="13" type="ORF">VTL71DRAFT_1184</name>
</gene>
<dbReference type="InterPro" id="IPR036861">
    <property type="entry name" value="Endochitinase-like_sf"/>
</dbReference>
<feature type="compositionally biased region" description="Low complexity" evidence="9">
    <location>
        <begin position="94"/>
        <end position="119"/>
    </location>
</feature>
<feature type="chain" id="PRO_5047129298" evidence="10">
    <location>
        <begin position="21"/>
        <end position="475"/>
    </location>
</feature>
<dbReference type="PROSITE" id="PS50941">
    <property type="entry name" value="CHIT_BIND_I_2"/>
    <property type="match status" value="6"/>
</dbReference>
<feature type="signal peptide" evidence="10">
    <location>
        <begin position="1"/>
        <end position="20"/>
    </location>
</feature>
<dbReference type="SUPFAM" id="SSF57016">
    <property type="entry name" value="Plant lectins/antimicrobial peptides"/>
    <property type="match status" value="6"/>
</dbReference>
<keyword evidence="3" id="KW-0479">Metal-binding</keyword>